<comment type="caution">
    <text evidence="4">The sequence shown here is derived from an EMBL/GenBank/DDBJ whole genome shotgun (WGS) entry which is preliminary data.</text>
</comment>
<gene>
    <name evidence="4" type="ORF">BEI61_04752</name>
</gene>
<dbReference type="AlphaFoldDB" id="A0A1E3A5R8"/>
<keyword evidence="4" id="KW-0548">Nucleotidyltransferase</keyword>
<dbReference type="Pfam" id="PF21906">
    <property type="entry name" value="WHD_NrtR"/>
    <property type="match status" value="1"/>
</dbReference>
<sequence length="246" mass="28644">MTSSEQEFLNNYHPEDYEKPSVAVDLLVFTIEDAALKLVMIRREEMPFQNKLALPGVFVNIRESLEEAAYRGIEEETGLTDIYLEQLYTWGEPERDPRMRIISVSYMALVPIHKIHLIKGKRTTQVSLYPVEELLAEETEIAFDHKKMIACARERIKNKTEYTDVAFAFLPEEFTLPQLQRIYEILLGKELYKANFRKKVKALVEETEHYTTGVSHRPSQYYRRKGNGEEAGKNEQMESISESGNR</sequence>
<proteinExistence type="predicted"/>
<name>A0A1E3A5R8_9FIRM</name>
<accession>A0A1E3A5R8</accession>
<reference evidence="4 5" key="1">
    <citation type="submission" date="2016-07" db="EMBL/GenBank/DDBJ databases">
        <title>Characterization of isolates of Eisenbergiella tayi derived from blood cultures, using whole genome sequencing.</title>
        <authorList>
            <person name="Burdz T."/>
            <person name="Wiebe D."/>
            <person name="Huynh C."/>
            <person name="Bernard K."/>
        </authorList>
    </citation>
    <scope>NUCLEOTIDE SEQUENCE [LARGE SCALE GENOMIC DNA]</scope>
    <source>
        <strain evidence="4 5">NML 110608</strain>
    </source>
</reference>
<dbReference type="InterPro" id="IPR015797">
    <property type="entry name" value="NUDIX_hydrolase-like_dom_sf"/>
</dbReference>
<dbReference type="RefSeq" id="WP_069154238.1">
    <property type="nucleotide sequence ID" value="NZ_MCGH01000003.1"/>
</dbReference>
<dbReference type="SUPFAM" id="SSF46785">
    <property type="entry name" value="Winged helix' DNA-binding domain"/>
    <property type="match status" value="1"/>
</dbReference>
<dbReference type="CDD" id="cd18873">
    <property type="entry name" value="NUDIX_NadM_like"/>
    <property type="match status" value="1"/>
</dbReference>
<dbReference type="Gene3D" id="3.90.79.10">
    <property type="entry name" value="Nucleoside Triphosphate Pyrophosphohydrolase"/>
    <property type="match status" value="1"/>
</dbReference>
<evidence type="ECO:0000259" key="2">
    <source>
        <dbReference type="Pfam" id="PF00293"/>
    </source>
</evidence>
<evidence type="ECO:0000259" key="3">
    <source>
        <dbReference type="Pfam" id="PF21906"/>
    </source>
</evidence>
<feature type="domain" description="Nudix hydrolase" evidence="2">
    <location>
        <begin position="24"/>
        <end position="149"/>
    </location>
</feature>
<feature type="compositionally biased region" description="Basic and acidic residues" evidence="1">
    <location>
        <begin position="226"/>
        <end position="236"/>
    </location>
</feature>
<dbReference type="EMBL" id="MCGH01000003">
    <property type="protein sequence ID" value="ODM03949.1"/>
    <property type="molecule type" value="Genomic_DNA"/>
</dbReference>
<dbReference type="Proteomes" id="UP000094067">
    <property type="component" value="Unassembled WGS sequence"/>
</dbReference>
<dbReference type="InterPro" id="IPR054105">
    <property type="entry name" value="WHD_NrtR"/>
</dbReference>
<dbReference type="InterPro" id="IPR000086">
    <property type="entry name" value="NUDIX_hydrolase_dom"/>
</dbReference>
<organism evidence="4 5">
    <name type="scientific">Eisenbergiella tayi</name>
    <dbReference type="NCBI Taxonomy" id="1432052"/>
    <lineage>
        <taxon>Bacteria</taxon>
        <taxon>Bacillati</taxon>
        <taxon>Bacillota</taxon>
        <taxon>Clostridia</taxon>
        <taxon>Lachnospirales</taxon>
        <taxon>Lachnospiraceae</taxon>
        <taxon>Eisenbergiella</taxon>
    </lineage>
</organism>
<feature type="region of interest" description="Disordered" evidence="1">
    <location>
        <begin position="214"/>
        <end position="246"/>
    </location>
</feature>
<dbReference type="Pfam" id="PF00293">
    <property type="entry name" value="NUDIX"/>
    <property type="match status" value="1"/>
</dbReference>
<dbReference type="Gene3D" id="1.10.10.10">
    <property type="entry name" value="Winged helix-like DNA-binding domain superfamily/Winged helix DNA-binding domain"/>
    <property type="match status" value="1"/>
</dbReference>
<feature type="compositionally biased region" description="Polar residues" evidence="1">
    <location>
        <begin position="237"/>
        <end position="246"/>
    </location>
</feature>
<dbReference type="InterPro" id="IPR036390">
    <property type="entry name" value="WH_DNA-bd_sf"/>
</dbReference>
<evidence type="ECO:0000313" key="5">
    <source>
        <dbReference type="Proteomes" id="UP000094067"/>
    </source>
</evidence>
<dbReference type="PANTHER" id="PTHR43736">
    <property type="entry name" value="ADP-RIBOSE PYROPHOSPHATASE"/>
    <property type="match status" value="1"/>
</dbReference>
<dbReference type="GO" id="GO:0016779">
    <property type="term" value="F:nucleotidyltransferase activity"/>
    <property type="evidence" value="ECO:0007669"/>
    <property type="project" value="UniProtKB-KW"/>
</dbReference>
<dbReference type="InterPro" id="IPR036388">
    <property type="entry name" value="WH-like_DNA-bd_sf"/>
</dbReference>
<keyword evidence="4" id="KW-0808">Transferase</keyword>
<dbReference type="SUPFAM" id="SSF55811">
    <property type="entry name" value="Nudix"/>
    <property type="match status" value="1"/>
</dbReference>
<dbReference type="GO" id="GO:0016787">
    <property type="term" value="F:hydrolase activity"/>
    <property type="evidence" value="ECO:0007669"/>
    <property type="project" value="UniProtKB-KW"/>
</dbReference>
<dbReference type="PATRIC" id="fig|1432052.4.peg.5275"/>
<evidence type="ECO:0000256" key="1">
    <source>
        <dbReference type="SAM" id="MobiDB-lite"/>
    </source>
</evidence>
<dbReference type="PANTHER" id="PTHR43736:SF4">
    <property type="entry name" value="SLR1690 PROTEIN"/>
    <property type="match status" value="1"/>
</dbReference>
<feature type="domain" description="NrtR DNA-binding winged helix" evidence="3">
    <location>
        <begin position="166"/>
        <end position="223"/>
    </location>
</feature>
<evidence type="ECO:0000313" key="4">
    <source>
        <dbReference type="EMBL" id="ODM03949.1"/>
    </source>
</evidence>
<keyword evidence="4" id="KW-0378">Hydrolase</keyword>
<protein>
    <submittedName>
        <fullName evidence="4">Bifunctional NMN adenylyltransferase/Nudix hydrolase</fullName>
    </submittedName>
</protein>